<proteinExistence type="predicted"/>
<feature type="compositionally biased region" description="Acidic residues" evidence="6">
    <location>
        <begin position="12"/>
        <end position="21"/>
    </location>
</feature>
<name>A0A9W4GGU8_BLUGR</name>
<dbReference type="FunFam" id="1.20.1250.20:FF:000068">
    <property type="entry name" value="MFS general substrate transporter"/>
    <property type="match status" value="1"/>
</dbReference>
<organism evidence="9 10">
    <name type="scientific">Blumeria graminis f. sp. triticale</name>
    <dbReference type="NCBI Taxonomy" id="1689686"/>
    <lineage>
        <taxon>Eukaryota</taxon>
        <taxon>Fungi</taxon>
        <taxon>Dikarya</taxon>
        <taxon>Ascomycota</taxon>
        <taxon>Pezizomycotina</taxon>
        <taxon>Leotiomycetes</taxon>
        <taxon>Erysiphales</taxon>
        <taxon>Erysiphaceae</taxon>
        <taxon>Blumeria</taxon>
    </lineage>
</organism>
<dbReference type="Pfam" id="PF07690">
    <property type="entry name" value="MFS_1"/>
    <property type="match status" value="1"/>
</dbReference>
<protein>
    <submittedName>
        <fullName evidence="9">BgTH12-00451</fullName>
    </submittedName>
</protein>
<feature type="transmembrane region" description="Helical" evidence="7">
    <location>
        <begin position="34"/>
        <end position="52"/>
    </location>
</feature>
<dbReference type="InterPro" id="IPR011701">
    <property type="entry name" value="MFS"/>
</dbReference>
<evidence type="ECO:0000256" key="7">
    <source>
        <dbReference type="SAM" id="Phobius"/>
    </source>
</evidence>
<gene>
    <name evidence="9" type="ORF">BGTH12_LOCUS6310</name>
</gene>
<dbReference type="EMBL" id="CAJHIT010000009">
    <property type="protein sequence ID" value="CAD6504952.1"/>
    <property type="molecule type" value="Genomic_DNA"/>
</dbReference>
<feature type="transmembrane region" description="Helical" evidence="7">
    <location>
        <begin position="161"/>
        <end position="181"/>
    </location>
</feature>
<evidence type="ECO:0000256" key="6">
    <source>
        <dbReference type="SAM" id="MobiDB-lite"/>
    </source>
</evidence>
<reference evidence="9" key="1">
    <citation type="submission" date="2020-10" db="EMBL/GenBank/DDBJ databases">
        <authorList>
            <person name="Muller C M."/>
        </authorList>
    </citation>
    <scope>NUCLEOTIDE SEQUENCE</scope>
    <source>
        <strain evidence="9">THUN-12</strain>
    </source>
</reference>
<feature type="transmembrane region" description="Helical" evidence="7">
    <location>
        <begin position="193"/>
        <end position="215"/>
    </location>
</feature>
<comment type="caution">
    <text evidence="9">The sequence shown here is derived from an EMBL/GenBank/DDBJ whole genome shotgun (WGS) entry which is preliminary data.</text>
</comment>
<keyword evidence="3 7" id="KW-0812">Transmembrane</keyword>
<feature type="transmembrane region" description="Helical" evidence="7">
    <location>
        <begin position="72"/>
        <end position="93"/>
    </location>
</feature>
<keyword evidence="5 7" id="KW-0472">Membrane</keyword>
<accession>A0A9W4GGU8</accession>
<feature type="transmembrane region" description="Helical" evidence="7">
    <location>
        <begin position="419"/>
        <end position="440"/>
    </location>
</feature>
<feature type="transmembrane region" description="Helical" evidence="7">
    <location>
        <begin position="274"/>
        <end position="293"/>
    </location>
</feature>
<comment type="subcellular location">
    <subcellularLocation>
        <location evidence="1">Membrane</location>
        <topology evidence="1">Multi-pass membrane protein</topology>
    </subcellularLocation>
</comment>
<feature type="domain" description="Major facilitator superfamily (MFS) profile" evidence="8">
    <location>
        <begin position="34"/>
        <end position="448"/>
    </location>
</feature>
<evidence type="ECO:0000256" key="3">
    <source>
        <dbReference type="ARBA" id="ARBA00022692"/>
    </source>
</evidence>
<feature type="transmembrane region" description="Helical" evidence="7">
    <location>
        <begin position="392"/>
        <end position="413"/>
    </location>
</feature>
<evidence type="ECO:0000259" key="8">
    <source>
        <dbReference type="PROSITE" id="PS50850"/>
    </source>
</evidence>
<dbReference type="FunFam" id="1.20.1250.20:FF:000034">
    <property type="entry name" value="MFS general substrate transporter"/>
    <property type="match status" value="1"/>
</dbReference>
<feature type="region of interest" description="Disordered" evidence="6">
    <location>
        <begin position="1"/>
        <end position="23"/>
    </location>
</feature>
<evidence type="ECO:0000313" key="10">
    <source>
        <dbReference type="Proteomes" id="UP000683417"/>
    </source>
</evidence>
<evidence type="ECO:0000256" key="2">
    <source>
        <dbReference type="ARBA" id="ARBA00022448"/>
    </source>
</evidence>
<dbReference type="PANTHER" id="PTHR43791:SF19">
    <property type="entry name" value="TRANSPORTER, PUTATIVE (AFU_ORTHOLOGUE AFUA_1G01812)-RELATED"/>
    <property type="match status" value="1"/>
</dbReference>
<dbReference type="InterPro" id="IPR020846">
    <property type="entry name" value="MFS_dom"/>
</dbReference>
<dbReference type="GO" id="GO:0022857">
    <property type="term" value="F:transmembrane transporter activity"/>
    <property type="evidence" value="ECO:0007669"/>
    <property type="project" value="InterPro"/>
</dbReference>
<dbReference type="Proteomes" id="UP000683417">
    <property type="component" value="Unassembled WGS sequence"/>
</dbReference>
<keyword evidence="2" id="KW-0813">Transport</keyword>
<dbReference type="AlphaFoldDB" id="A0A9W4GGU8"/>
<dbReference type="PROSITE" id="PS50850">
    <property type="entry name" value="MFS"/>
    <property type="match status" value="1"/>
</dbReference>
<dbReference type="GO" id="GO:0016020">
    <property type="term" value="C:membrane"/>
    <property type="evidence" value="ECO:0007669"/>
    <property type="project" value="UniProtKB-SubCell"/>
</dbReference>
<evidence type="ECO:0000256" key="4">
    <source>
        <dbReference type="ARBA" id="ARBA00022989"/>
    </source>
</evidence>
<feature type="transmembrane region" description="Helical" evidence="7">
    <location>
        <begin position="359"/>
        <end position="380"/>
    </location>
</feature>
<feature type="transmembrane region" description="Helical" evidence="7">
    <location>
        <begin position="130"/>
        <end position="149"/>
    </location>
</feature>
<feature type="transmembrane region" description="Helical" evidence="7">
    <location>
        <begin position="305"/>
        <end position="325"/>
    </location>
</feature>
<sequence length="482" mass="53848">MPKSQEPKALVEDEDENENDENDKRVTRQVDLTLIPWLCLIYLFAFLDRSNIGNAKVDGLSRSMHLSTKRFNATLTIFFVSYSIFEPLSNIFLKRFSPPIFISSIMIIWGLCMTFMGFAKNWSGLMAARWFLGLSEAGLFPGIAFYLSCWYTRSEIGIRTAIFFSSAAVSGSFGGLLAAGISQMDGLGGHPGWAWLFILEGSITIILGIASFWAIKDFPHRAKFLSPAKRTRFINRLNSDKQGLGERGSQNETFQMKYLWIAVSDYKTWISMGIYSGILMPLYAFSLFLPSIINQLGYSPNASQLLSVPPYVAATFLTIFIGWYGDRTRQRGFCNIFISFLGIVGFVMLLASSKPRVKYAGTFLGALGIYPCAPNTLSWIANNTEGEYKRGIVLGFVIGWGNLSGIVSSNVYFNAPDYSAGHATVIAFMSVFLLAGSVLLRQLLQRENRLRTNGERDKWVIGLSPDSLKDLGDKRPDFLYTL</sequence>
<evidence type="ECO:0000313" key="9">
    <source>
        <dbReference type="EMBL" id="CAD6504952.1"/>
    </source>
</evidence>
<evidence type="ECO:0000256" key="5">
    <source>
        <dbReference type="ARBA" id="ARBA00023136"/>
    </source>
</evidence>
<dbReference type="PANTHER" id="PTHR43791">
    <property type="entry name" value="PERMEASE-RELATED"/>
    <property type="match status" value="1"/>
</dbReference>
<feature type="transmembrane region" description="Helical" evidence="7">
    <location>
        <begin position="332"/>
        <end position="353"/>
    </location>
</feature>
<feature type="compositionally biased region" description="Basic and acidic residues" evidence="6">
    <location>
        <begin position="1"/>
        <end position="11"/>
    </location>
</feature>
<keyword evidence="4 7" id="KW-1133">Transmembrane helix</keyword>
<evidence type="ECO:0000256" key="1">
    <source>
        <dbReference type="ARBA" id="ARBA00004141"/>
    </source>
</evidence>
<feature type="transmembrane region" description="Helical" evidence="7">
    <location>
        <begin position="100"/>
        <end position="118"/>
    </location>
</feature>